<protein>
    <submittedName>
        <fullName evidence="10">Glutamate--tRNA ligase</fullName>
        <ecNumber evidence="10">6.1.1.17</ecNumber>
    </submittedName>
</protein>
<dbReference type="InterPro" id="IPR020058">
    <property type="entry name" value="Glu/Gln-tRNA-synth_Ib_cat-dom"/>
</dbReference>
<evidence type="ECO:0000256" key="8">
    <source>
        <dbReference type="SAM" id="MobiDB-lite"/>
    </source>
</evidence>
<keyword evidence="6 7" id="KW-0030">Aminoacyl-tRNA synthetase</keyword>
<feature type="region of interest" description="Disordered" evidence="8">
    <location>
        <begin position="1"/>
        <end position="43"/>
    </location>
</feature>
<evidence type="ECO:0000256" key="7">
    <source>
        <dbReference type="RuleBase" id="RU363037"/>
    </source>
</evidence>
<dbReference type="GO" id="GO:0006424">
    <property type="term" value="P:glutamyl-tRNA aminoacylation"/>
    <property type="evidence" value="ECO:0007669"/>
    <property type="project" value="TreeGrafter"/>
</dbReference>
<name>A0A3G6JD72_9CORY</name>
<dbReference type="PANTHER" id="PTHR43311">
    <property type="entry name" value="GLUTAMATE--TRNA LIGASE"/>
    <property type="match status" value="1"/>
</dbReference>
<dbReference type="RefSeq" id="WP_123930193.1">
    <property type="nucleotide sequence ID" value="NZ_CP033896.1"/>
</dbReference>
<dbReference type="EC" id="6.1.1.17" evidence="10"/>
<sequence>MAGERDTTIGANTPTGTDPAPGIHTAPGADTAPVRSSSTPLFQQQHPAVHESNFAGAGRFAPSPSGELHFGNLRTAVLAWAIARATGRAFYLRIEDIDSQRSRATFATRQIEDLVDLGIDVDEPIITQSARLAVYESALEYLREQDLVYPCFCSRKDISHAAEAPHLPPGAYPGTCRHLSPLEQQERFADFAAQHRKSAFRLKSDNSQVHLRDLLYGETSAFVDDLVLRRGGANEDFAYNLAVVIDDHYQGIDQVVRGVDLLDSAPRQAYLAGLLGVQVPQYVHVPLVVNGEGRRLSKRDGAVTLQQMRDSVGLAGVQRLLLDSLGFTELASLSDVPEVIDPKLLDTQSYTFTEEALAQAGRSMQAVRCPGER</sequence>
<dbReference type="KEGG" id="ccho:CCHOA_11170"/>
<comment type="similarity">
    <text evidence="7">Belongs to the class-I aminoacyl-tRNA synthetase family.</text>
</comment>
<dbReference type="InterPro" id="IPR000924">
    <property type="entry name" value="Glu/Gln-tRNA-synth"/>
</dbReference>
<evidence type="ECO:0000256" key="5">
    <source>
        <dbReference type="ARBA" id="ARBA00022840"/>
    </source>
</evidence>
<evidence type="ECO:0000313" key="10">
    <source>
        <dbReference type="EMBL" id="AZA14610.1"/>
    </source>
</evidence>
<accession>A0A3G6JD72</accession>
<evidence type="ECO:0000256" key="4">
    <source>
        <dbReference type="ARBA" id="ARBA00022833"/>
    </source>
</evidence>
<dbReference type="NCBIfam" id="NF004315">
    <property type="entry name" value="PRK05710.1-4"/>
    <property type="match status" value="1"/>
</dbReference>
<evidence type="ECO:0000259" key="9">
    <source>
        <dbReference type="Pfam" id="PF00749"/>
    </source>
</evidence>
<reference evidence="10 11" key="1">
    <citation type="submission" date="2018-11" db="EMBL/GenBank/DDBJ databases">
        <authorList>
            <person name="Kleinhagauer T."/>
            <person name="Glaeser S.P."/>
            <person name="Spergser J."/>
            <person name="Ruckert C."/>
            <person name="Kaempfer P."/>
            <person name="Busse H.-J."/>
        </authorList>
    </citation>
    <scope>NUCLEOTIDE SEQUENCE [LARGE SCALE GENOMIC DNA]</scope>
    <source>
        <strain evidence="10 11">200CH</strain>
    </source>
</reference>
<dbReference type="AlphaFoldDB" id="A0A3G6JD72"/>
<dbReference type="GO" id="GO:0005524">
    <property type="term" value="F:ATP binding"/>
    <property type="evidence" value="ECO:0007669"/>
    <property type="project" value="UniProtKB-KW"/>
</dbReference>
<keyword evidence="1 7" id="KW-0436">Ligase</keyword>
<dbReference type="InterPro" id="IPR014729">
    <property type="entry name" value="Rossmann-like_a/b/a_fold"/>
</dbReference>
<dbReference type="SUPFAM" id="SSF52374">
    <property type="entry name" value="Nucleotidylyl transferase"/>
    <property type="match status" value="1"/>
</dbReference>
<keyword evidence="3 7" id="KW-0547">Nucleotide-binding</keyword>
<dbReference type="PRINTS" id="PR00987">
    <property type="entry name" value="TRNASYNTHGLU"/>
</dbReference>
<dbReference type="Proteomes" id="UP000269019">
    <property type="component" value="Chromosome"/>
</dbReference>
<dbReference type="GO" id="GO:0004818">
    <property type="term" value="F:glutamate-tRNA ligase activity"/>
    <property type="evidence" value="ECO:0007669"/>
    <property type="project" value="UniProtKB-EC"/>
</dbReference>
<keyword evidence="2" id="KW-0479">Metal-binding</keyword>
<dbReference type="GO" id="GO:0005829">
    <property type="term" value="C:cytosol"/>
    <property type="evidence" value="ECO:0007669"/>
    <property type="project" value="TreeGrafter"/>
</dbReference>
<evidence type="ECO:0000256" key="3">
    <source>
        <dbReference type="ARBA" id="ARBA00022741"/>
    </source>
</evidence>
<evidence type="ECO:0000256" key="6">
    <source>
        <dbReference type="ARBA" id="ARBA00023146"/>
    </source>
</evidence>
<gene>
    <name evidence="10" type="primary">gltX2</name>
    <name evidence="10" type="ORF">CCHOA_11170</name>
</gene>
<evidence type="ECO:0000256" key="2">
    <source>
        <dbReference type="ARBA" id="ARBA00022723"/>
    </source>
</evidence>
<keyword evidence="11" id="KW-1185">Reference proteome</keyword>
<evidence type="ECO:0000256" key="1">
    <source>
        <dbReference type="ARBA" id="ARBA00022598"/>
    </source>
</evidence>
<keyword evidence="5 7" id="KW-0067">ATP-binding</keyword>
<keyword evidence="7" id="KW-0648">Protein biosynthesis</keyword>
<keyword evidence="4" id="KW-0862">Zinc</keyword>
<dbReference type="InterPro" id="IPR049940">
    <property type="entry name" value="GluQ/Sye"/>
</dbReference>
<feature type="domain" description="Glutamyl/glutaminyl-tRNA synthetase class Ib catalytic" evidence="9">
    <location>
        <begin position="59"/>
        <end position="307"/>
    </location>
</feature>
<dbReference type="EMBL" id="CP033896">
    <property type="protein sequence ID" value="AZA14610.1"/>
    <property type="molecule type" value="Genomic_DNA"/>
</dbReference>
<feature type="compositionally biased region" description="Polar residues" evidence="8">
    <location>
        <begin position="34"/>
        <end position="43"/>
    </location>
</feature>
<evidence type="ECO:0000313" key="11">
    <source>
        <dbReference type="Proteomes" id="UP000269019"/>
    </source>
</evidence>
<dbReference type="Pfam" id="PF00749">
    <property type="entry name" value="tRNA-synt_1c"/>
    <property type="match status" value="1"/>
</dbReference>
<dbReference type="Gene3D" id="3.40.50.620">
    <property type="entry name" value="HUPs"/>
    <property type="match status" value="1"/>
</dbReference>
<organism evidence="10 11">
    <name type="scientific">Corynebacterium choanae</name>
    <dbReference type="NCBI Taxonomy" id="1862358"/>
    <lineage>
        <taxon>Bacteria</taxon>
        <taxon>Bacillati</taxon>
        <taxon>Actinomycetota</taxon>
        <taxon>Actinomycetes</taxon>
        <taxon>Mycobacteriales</taxon>
        <taxon>Corynebacteriaceae</taxon>
        <taxon>Corynebacterium</taxon>
    </lineage>
</organism>
<proteinExistence type="inferred from homology"/>
<dbReference type="PANTHER" id="PTHR43311:SF1">
    <property type="entry name" value="GLUTAMYL-Q TRNA(ASP) SYNTHETASE"/>
    <property type="match status" value="1"/>
</dbReference>
<dbReference type="OrthoDB" id="9807503at2"/>